<dbReference type="Proteomes" id="UP000325105">
    <property type="component" value="Unassembled WGS sequence"/>
</dbReference>
<dbReference type="AlphaFoldDB" id="A0A5S5CWX1"/>
<keyword evidence="2" id="KW-1185">Reference proteome</keyword>
<evidence type="ECO:0000313" key="1">
    <source>
        <dbReference type="EMBL" id="TYP88203.1"/>
    </source>
</evidence>
<evidence type="ECO:0000313" key="2">
    <source>
        <dbReference type="Proteomes" id="UP000325105"/>
    </source>
</evidence>
<comment type="caution">
    <text evidence="1">The sequence shown here is derived from an EMBL/GenBank/DDBJ whole genome shotgun (WGS) entry which is preliminary data.</text>
</comment>
<name>A0A5S5CWX1_9SPHI</name>
<gene>
    <name evidence="1" type="ORF">BC792_13219</name>
</gene>
<proteinExistence type="predicted"/>
<protein>
    <submittedName>
        <fullName evidence="1">Uncharacterized protein</fullName>
    </submittedName>
</protein>
<reference evidence="1 2" key="1">
    <citation type="submission" date="2019-07" db="EMBL/GenBank/DDBJ databases">
        <title>Genomic Encyclopedia of Archaeal and Bacterial Type Strains, Phase II (KMG-II): from individual species to whole genera.</title>
        <authorList>
            <person name="Goeker M."/>
        </authorList>
    </citation>
    <scope>NUCLEOTIDE SEQUENCE [LARGE SCALE GENOMIC DNA]</scope>
    <source>
        <strain evidence="1 2">DSM 18850</strain>
    </source>
</reference>
<accession>A0A5S5CWX1</accession>
<dbReference type="EMBL" id="VNHX01000032">
    <property type="protein sequence ID" value="TYP88203.1"/>
    <property type="molecule type" value="Genomic_DNA"/>
</dbReference>
<sequence length="57" mass="6773">MVLIFTIYMSFKTLQSYSGCLDKKYDFLSIRYEKRRLKIFVDIPPQASISRFSIEKG</sequence>
<organism evidence="1 2">
    <name type="scientific">Sphingobacterium allocomposti</name>
    <dbReference type="NCBI Taxonomy" id="415956"/>
    <lineage>
        <taxon>Bacteria</taxon>
        <taxon>Pseudomonadati</taxon>
        <taxon>Bacteroidota</taxon>
        <taxon>Sphingobacteriia</taxon>
        <taxon>Sphingobacteriales</taxon>
        <taxon>Sphingobacteriaceae</taxon>
        <taxon>Sphingobacterium</taxon>
    </lineage>
</organism>